<protein>
    <submittedName>
        <fullName evidence="1">DUF4286 family protein</fullName>
    </submittedName>
</protein>
<organism evidence="1 2">
    <name type="scientific">Candidatus Parabacteroides intestinipullorum</name>
    <dbReference type="NCBI Taxonomy" id="2838723"/>
    <lineage>
        <taxon>Bacteria</taxon>
        <taxon>Pseudomonadati</taxon>
        <taxon>Bacteroidota</taxon>
        <taxon>Bacteroidia</taxon>
        <taxon>Bacteroidales</taxon>
        <taxon>Tannerellaceae</taxon>
        <taxon>Parabacteroides</taxon>
    </lineage>
</organism>
<reference evidence="1" key="2">
    <citation type="submission" date="2021-04" db="EMBL/GenBank/DDBJ databases">
        <authorList>
            <person name="Gilroy R."/>
        </authorList>
    </citation>
    <scope>NUCLEOTIDE SEQUENCE</scope>
    <source>
        <strain evidence="1">ChiGjej6B6-14162</strain>
    </source>
</reference>
<name>A0A9D2BG47_9BACT</name>
<evidence type="ECO:0000313" key="2">
    <source>
        <dbReference type="Proteomes" id="UP000886740"/>
    </source>
</evidence>
<comment type="caution">
    <text evidence="1">The sequence shown here is derived from an EMBL/GenBank/DDBJ whole genome shotgun (WGS) entry which is preliminary data.</text>
</comment>
<reference evidence="1" key="1">
    <citation type="journal article" date="2021" name="PeerJ">
        <title>Extensive microbial diversity within the chicken gut microbiome revealed by metagenomics and culture.</title>
        <authorList>
            <person name="Gilroy R."/>
            <person name="Ravi A."/>
            <person name="Getino M."/>
            <person name="Pursley I."/>
            <person name="Horton D.L."/>
            <person name="Alikhan N.F."/>
            <person name="Baker D."/>
            <person name="Gharbi K."/>
            <person name="Hall N."/>
            <person name="Watson M."/>
            <person name="Adriaenssens E.M."/>
            <person name="Foster-Nyarko E."/>
            <person name="Jarju S."/>
            <person name="Secka A."/>
            <person name="Antonio M."/>
            <person name="Oren A."/>
            <person name="Chaudhuri R.R."/>
            <person name="La Ragione R."/>
            <person name="Hildebrand F."/>
            <person name="Pallen M.J."/>
        </authorList>
    </citation>
    <scope>NUCLEOTIDE SEQUENCE</scope>
    <source>
        <strain evidence="1">ChiGjej6B6-14162</strain>
    </source>
</reference>
<gene>
    <name evidence="1" type="ORF">H9977_03155</name>
</gene>
<evidence type="ECO:0000313" key="1">
    <source>
        <dbReference type="EMBL" id="HIX74024.1"/>
    </source>
</evidence>
<dbReference type="EMBL" id="DXEL01000027">
    <property type="protein sequence ID" value="HIX74024.1"/>
    <property type="molecule type" value="Genomic_DNA"/>
</dbReference>
<dbReference type="Pfam" id="PF14114">
    <property type="entry name" value="DUF4286"/>
    <property type="match status" value="1"/>
</dbReference>
<proteinExistence type="predicted"/>
<dbReference type="InterPro" id="IPR025563">
    <property type="entry name" value="DUF4286"/>
</dbReference>
<dbReference type="AlphaFoldDB" id="A0A9D2BG47"/>
<dbReference type="Proteomes" id="UP000886740">
    <property type="component" value="Unassembled WGS sequence"/>
</dbReference>
<sequence>MIVYNTTFHVDKAAIEEGLAYLRQVYMPKAIASGFLRNPYLRRVMMTDDAEGESFCVQFHVKNVETLNYWLENEGRALHQALSERFGQRMIGFSTLLEELDWE</sequence>
<accession>A0A9D2BG47</accession>